<feature type="compositionally biased region" description="Polar residues" evidence="1">
    <location>
        <begin position="1"/>
        <end position="10"/>
    </location>
</feature>
<dbReference type="PROSITE" id="PS50108">
    <property type="entry name" value="CRIB"/>
    <property type="match status" value="1"/>
</dbReference>
<feature type="region of interest" description="Disordered" evidence="1">
    <location>
        <begin position="1"/>
        <end position="83"/>
    </location>
</feature>
<dbReference type="InterPro" id="IPR000095">
    <property type="entry name" value="CRIB_dom"/>
</dbReference>
<dbReference type="Gene3D" id="3.90.810.10">
    <property type="entry name" value="CRIB domain"/>
    <property type="match status" value="2"/>
</dbReference>
<evidence type="ECO:0000259" key="2">
    <source>
        <dbReference type="PROSITE" id="PS50108"/>
    </source>
</evidence>
<keyword evidence="5" id="KW-1185">Reference proteome</keyword>
<feature type="domain" description="WH2" evidence="3">
    <location>
        <begin position="254"/>
        <end position="271"/>
    </location>
</feature>
<dbReference type="InterPro" id="IPR003124">
    <property type="entry name" value="WH2_dom"/>
</dbReference>
<dbReference type="Proteomes" id="UP000050794">
    <property type="component" value="Unassembled WGS sequence"/>
</dbReference>
<feature type="compositionally biased region" description="Polar residues" evidence="1">
    <location>
        <begin position="32"/>
        <end position="47"/>
    </location>
</feature>
<feature type="compositionally biased region" description="Basic residues" evidence="1">
    <location>
        <begin position="63"/>
        <end position="77"/>
    </location>
</feature>
<reference evidence="6" key="1">
    <citation type="submission" date="2016-06" db="UniProtKB">
        <authorList>
            <consortium name="WormBaseParasite"/>
        </authorList>
    </citation>
    <scope>IDENTIFICATION</scope>
</reference>
<organism evidence="5 6">
    <name type="scientific">Toxocara canis</name>
    <name type="common">Canine roundworm</name>
    <dbReference type="NCBI Taxonomy" id="6265"/>
    <lineage>
        <taxon>Eukaryota</taxon>
        <taxon>Metazoa</taxon>
        <taxon>Ecdysozoa</taxon>
        <taxon>Nematoda</taxon>
        <taxon>Chromadorea</taxon>
        <taxon>Rhabditida</taxon>
        <taxon>Spirurina</taxon>
        <taxon>Ascaridomorpha</taxon>
        <taxon>Ascaridoidea</taxon>
        <taxon>Toxocaridae</taxon>
        <taxon>Toxocara</taxon>
    </lineage>
</organism>
<evidence type="ECO:0000313" key="5">
    <source>
        <dbReference type="Proteomes" id="UP000050794"/>
    </source>
</evidence>
<dbReference type="InterPro" id="IPR036936">
    <property type="entry name" value="CRIB_dom_sf"/>
</dbReference>
<feature type="domain" description="CRIB" evidence="2">
    <location>
        <begin position="82"/>
        <end position="95"/>
    </location>
</feature>
<dbReference type="WBParaSite" id="TCNE_0000779801-mRNA-1">
    <property type="protein sequence ID" value="TCNE_0000779801-mRNA-1"/>
    <property type="gene ID" value="TCNE_0000779801"/>
</dbReference>
<dbReference type="GO" id="GO:0030041">
    <property type="term" value="P:actin filament polymerization"/>
    <property type="evidence" value="ECO:0007669"/>
    <property type="project" value="TreeGrafter"/>
</dbReference>
<sequence>MNKISAQKGSKTPGGSNSVSGASAALSGGSHQYPTLQSRTGITSMGTVPNVGGQLANLVSNTRSKKKSTKKEKKARIRKEDISNPTNFLHKVHVGWDQDGGFSQETYDGEPMDESILTLLRAAGQNPDRMTKEDLDFSYRFITDYQKTALSPAQPPPPPPPSIQQSTQRFVYVYGGAYPFLFMPPSSGSSYRPNDVPPPPPPANVAAHESSIPPPPPPPPPPPMPQGGGVPPPPPPPPPPSVSSSTLPPPATGERANLLSEIHAGIALRPVNTNAHNDNNNTGSRDDVMAQIRQGTNLKPVDKAAIESRKSTPNIADVGGIAGALARALEERRRNMHNSDGQSSLHFLCSSVY</sequence>
<protein>
    <submittedName>
        <fullName evidence="6">Wiskott-Aldrich syndrome protein</fullName>
    </submittedName>
</protein>
<feature type="compositionally biased region" description="Low complexity" evidence="1">
    <location>
        <begin position="14"/>
        <end position="30"/>
    </location>
</feature>
<feature type="domain" description="WH2" evidence="3">
    <location>
        <begin position="284"/>
        <end position="301"/>
    </location>
</feature>
<dbReference type="PANTHER" id="PTHR45691">
    <property type="entry name" value="PROTEIN DIAPHANOUS"/>
    <property type="match status" value="1"/>
</dbReference>
<feature type="compositionally biased region" description="Pro residues" evidence="1">
    <location>
        <begin position="212"/>
        <end position="251"/>
    </location>
</feature>
<dbReference type="InterPro" id="IPR051412">
    <property type="entry name" value="Formin_Homology_Diaphanous_sf"/>
</dbReference>
<dbReference type="Pfam" id="PF00786">
    <property type="entry name" value="PBD"/>
    <property type="match status" value="1"/>
</dbReference>
<dbReference type="PROSITE" id="PS51082">
    <property type="entry name" value="WH2"/>
    <property type="match status" value="2"/>
</dbReference>
<dbReference type="Pfam" id="PF02205">
    <property type="entry name" value="WH2"/>
    <property type="match status" value="2"/>
</dbReference>
<evidence type="ECO:0000313" key="4">
    <source>
        <dbReference type="EMBL" id="VDM39119.1"/>
    </source>
</evidence>
<evidence type="ECO:0000313" key="6">
    <source>
        <dbReference type="WBParaSite" id="TCNE_0000779801-mRNA-1"/>
    </source>
</evidence>
<evidence type="ECO:0000256" key="1">
    <source>
        <dbReference type="SAM" id="MobiDB-lite"/>
    </source>
</evidence>
<name>A0A183UH28_TOXCA</name>
<dbReference type="AlphaFoldDB" id="A0A183UH28"/>
<accession>A0A183UH28</accession>
<evidence type="ECO:0000259" key="3">
    <source>
        <dbReference type="PROSITE" id="PS51082"/>
    </source>
</evidence>
<dbReference type="PANTHER" id="PTHR45691:SF1">
    <property type="entry name" value="FH2 DOMAIN-CONTAINING PROTEIN 1-RELATED"/>
    <property type="match status" value="1"/>
</dbReference>
<reference evidence="4 5" key="2">
    <citation type="submission" date="2018-11" db="EMBL/GenBank/DDBJ databases">
        <authorList>
            <consortium name="Pathogen Informatics"/>
        </authorList>
    </citation>
    <scope>NUCLEOTIDE SEQUENCE [LARGE SCALE GENOMIC DNA]</scope>
</reference>
<dbReference type="GO" id="GO:0003779">
    <property type="term" value="F:actin binding"/>
    <property type="evidence" value="ECO:0007669"/>
    <property type="project" value="InterPro"/>
</dbReference>
<dbReference type="SMART" id="SM00285">
    <property type="entry name" value="PBD"/>
    <property type="match status" value="1"/>
</dbReference>
<dbReference type="SMART" id="SM00246">
    <property type="entry name" value="WH2"/>
    <property type="match status" value="2"/>
</dbReference>
<dbReference type="EMBL" id="UYWY01019759">
    <property type="protein sequence ID" value="VDM39119.1"/>
    <property type="molecule type" value="Genomic_DNA"/>
</dbReference>
<dbReference type="GO" id="GO:0005884">
    <property type="term" value="C:actin filament"/>
    <property type="evidence" value="ECO:0007669"/>
    <property type="project" value="TreeGrafter"/>
</dbReference>
<feature type="region of interest" description="Disordered" evidence="1">
    <location>
        <begin position="188"/>
        <end position="253"/>
    </location>
</feature>
<proteinExistence type="predicted"/>
<gene>
    <name evidence="4" type="ORF">TCNE_LOCUS7798</name>
</gene>